<feature type="domain" description="Helix-turn-helix" evidence="1">
    <location>
        <begin position="80"/>
        <end position="127"/>
    </location>
</feature>
<dbReference type="NCBIfam" id="TIGR01764">
    <property type="entry name" value="excise"/>
    <property type="match status" value="1"/>
</dbReference>
<name>A0A1T5FS64_9SPHI</name>
<keyword evidence="3" id="KW-1185">Reference proteome</keyword>
<dbReference type="InterPro" id="IPR010093">
    <property type="entry name" value="SinI_DNA-bd"/>
</dbReference>
<dbReference type="InterPro" id="IPR041657">
    <property type="entry name" value="HTH_17"/>
</dbReference>
<evidence type="ECO:0000313" key="3">
    <source>
        <dbReference type="Proteomes" id="UP000190541"/>
    </source>
</evidence>
<accession>A0A1T5FS64</accession>
<dbReference type="EMBL" id="FUYS01000021">
    <property type="protein sequence ID" value="SKB98972.1"/>
    <property type="molecule type" value="Genomic_DNA"/>
</dbReference>
<reference evidence="2 3" key="1">
    <citation type="submission" date="2017-02" db="EMBL/GenBank/DDBJ databases">
        <authorList>
            <person name="Peterson S.W."/>
        </authorList>
    </citation>
    <scope>NUCLEOTIDE SEQUENCE [LARGE SCALE GENOMIC DNA]</scope>
    <source>
        <strain evidence="2 3">DSM 22899</strain>
    </source>
</reference>
<dbReference type="Pfam" id="PF12728">
    <property type="entry name" value="HTH_17"/>
    <property type="match status" value="1"/>
</dbReference>
<sequence>MEYLADIERPNKAEQLAAMQSYGTLAATLERLRTENPEIEIEETAEKIKVPLKALKLLAEILKATSQGKSVSLVPIATEMTTQAAAELLGCSRPHLVKLLEEGQIPFTMIGRHRRVRFEDVMGYKRESQKKREDLLTEMMKSDEELGLYGA</sequence>
<protein>
    <submittedName>
        <fullName evidence="2">DNA binding domain-containing protein, excisionase family</fullName>
    </submittedName>
</protein>
<dbReference type="RefSeq" id="WP_079718773.1">
    <property type="nucleotide sequence ID" value="NZ_FUYS01000021.1"/>
</dbReference>
<dbReference type="InterPro" id="IPR009061">
    <property type="entry name" value="DNA-bd_dom_put_sf"/>
</dbReference>
<organism evidence="2 3">
    <name type="scientific">Parapedobacter luteus</name>
    <dbReference type="NCBI Taxonomy" id="623280"/>
    <lineage>
        <taxon>Bacteria</taxon>
        <taxon>Pseudomonadati</taxon>
        <taxon>Bacteroidota</taxon>
        <taxon>Sphingobacteriia</taxon>
        <taxon>Sphingobacteriales</taxon>
        <taxon>Sphingobacteriaceae</taxon>
        <taxon>Parapedobacter</taxon>
    </lineage>
</organism>
<dbReference type="AlphaFoldDB" id="A0A1T5FS64"/>
<gene>
    <name evidence="2" type="ORF">SAMN05660226_04160</name>
</gene>
<dbReference type="OrthoDB" id="26212at2"/>
<dbReference type="GO" id="GO:0003677">
    <property type="term" value="F:DNA binding"/>
    <property type="evidence" value="ECO:0007669"/>
    <property type="project" value="InterPro"/>
</dbReference>
<dbReference type="Proteomes" id="UP000190541">
    <property type="component" value="Unassembled WGS sequence"/>
</dbReference>
<dbReference type="SUPFAM" id="SSF46955">
    <property type="entry name" value="Putative DNA-binding domain"/>
    <property type="match status" value="1"/>
</dbReference>
<evidence type="ECO:0000259" key="1">
    <source>
        <dbReference type="Pfam" id="PF12728"/>
    </source>
</evidence>
<evidence type="ECO:0000313" key="2">
    <source>
        <dbReference type="EMBL" id="SKB98972.1"/>
    </source>
</evidence>
<dbReference type="STRING" id="623280.SAMN05660226_04160"/>
<proteinExistence type="predicted"/>